<dbReference type="Pfam" id="PF13392">
    <property type="entry name" value="HNH_3"/>
    <property type="match status" value="1"/>
</dbReference>
<dbReference type="Proteomes" id="UP000186607">
    <property type="component" value="Unassembled WGS sequence"/>
</dbReference>
<evidence type="ECO:0000259" key="1">
    <source>
        <dbReference type="Pfam" id="PF13392"/>
    </source>
</evidence>
<evidence type="ECO:0000313" key="3">
    <source>
        <dbReference type="Proteomes" id="UP000186607"/>
    </source>
</evidence>
<dbReference type="InterPro" id="IPR044925">
    <property type="entry name" value="His-Me_finger_sf"/>
</dbReference>
<feature type="domain" description="HNH nuclease" evidence="1">
    <location>
        <begin position="4"/>
        <end position="44"/>
    </location>
</feature>
<dbReference type="Gene3D" id="3.90.75.20">
    <property type="match status" value="1"/>
</dbReference>
<organism evidence="2 3">
    <name type="scientific">Deinococcus marmoris</name>
    <dbReference type="NCBI Taxonomy" id="249408"/>
    <lineage>
        <taxon>Bacteria</taxon>
        <taxon>Thermotogati</taxon>
        <taxon>Deinococcota</taxon>
        <taxon>Deinococci</taxon>
        <taxon>Deinococcales</taxon>
        <taxon>Deinococcaceae</taxon>
        <taxon>Deinococcus</taxon>
    </lineage>
</organism>
<gene>
    <name evidence="2" type="ORF">BOO71_0003445</name>
</gene>
<dbReference type="OrthoDB" id="70994at2"/>
<keyword evidence="3" id="KW-1185">Reference proteome</keyword>
<dbReference type="SUPFAM" id="SSF54060">
    <property type="entry name" value="His-Me finger endonucleases"/>
    <property type="match status" value="1"/>
</dbReference>
<comment type="caution">
    <text evidence="2">The sequence shown here is derived from an EMBL/GenBank/DDBJ whole genome shotgun (WGS) entry which is preliminary data.</text>
</comment>
<protein>
    <recommendedName>
        <fullName evidence="1">HNH nuclease domain-containing protein</fullName>
    </recommendedName>
</protein>
<dbReference type="AlphaFoldDB" id="A0A1U7P233"/>
<dbReference type="InterPro" id="IPR003615">
    <property type="entry name" value="HNH_nuc"/>
</dbReference>
<evidence type="ECO:0000313" key="2">
    <source>
        <dbReference type="EMBL" id="OLV19218.1"/>
    </source>
</evidence>
<dbReference type="EMBL" id="MSTI01000039">
    <property type="protein sequence ID" value="OLV19218.1"/>
    <property type="molecule type" value="Genomic_DNA"/>
</dbReference>
<proteinExistence type="predicted"/>
<name>A0A1U7P233_9DEIO</name>
<sequence>MVDLHRLIAEHHLQRPLTSHEVVHHLDGNRRNNDPANLVVLSSQSFHAHLEALQRRERGGQVLLFAEFRPGAILLREHKALMRTPIRGC</sequence>
<accession>A0A1U7P233</accession>
<reference evidence="2 3" key="1">
    <citation type="submission" date="2017-01" db="EMBL/GenBank/DDBJ databases">
        <title>Genome Analysis of Deinococcus marmoris KOPRI26562.</title>
        <authorList>
            <person name="Kim J.H."/>
            <person name="Oh H.-M."/>
        </authorList>
    </citation>
    <scope>NUCLEOTIDE SEQUENCE [LARGE SCALE GENOMIC DNA]</scope>
    <source>
        <strain evidence="2 3">KOPRI26562</strain>
    </source>
</reference>